<organism evidence="1 2">
    <name type="scientific">Neisseria gonorrhoeae</name>
    <dbReference type="NCBI Taxonomy" id="485"/>
    <lineage>
        <taxon>Bacteria</taxon>
        <taxon>Pseudomonadati</taxon>
        <taxon>Pseudomonadota</taxon>
        <taxon>Betaproteobacteria</taxon>
        <taxon>Neisseriales</taxon>
        <taxon>Neisseriaceae</taxon>
        <taxon>Neisseria</taxon>
    </lineage>
</organism>
<evidence type="ECO:0000313" key="1">
    <source>
        <dbReference type="EMBL" id="TJX05681.1"/>
    </source>
</evidence>
<protein>
    <submittedName>
        <fullName evidence="1">Uncharacterized protein</fullName>
    </submittedName>
</protein>
<dbReference type="AlphaFoldDB" id="A0AAX2TQK8"/>
<sequence length="72" mass="8185">MSDAEIRIHIESGFFILNGNPVFDLCRLKVGILMLKQSDRLIFLYGLKNGAVGCRTALFDAFRRHIGLFLQN</sequence>
<reference evidence="1 2" key="1">
    <citation type="submission" date="2019-04" db="EMBL/GenBank/DDBJ databases">
        <title>The CDC panel for molecular diagnostics of ciprofloxacin resistance and its use for research and clinical development.</title>
        <authorList>
            <person name="Liu H."/>
            <person name="Tang K."/>
            <person name="Pham C."/>
            <person name="Schmerer M."/>
        </authorList>
    </citation>
    <scope>NUCLEOTIDE SEQUENCE [LARGE SCALE GENOMIC DNA]</scope>
    <source>
        <strain evidence="1 2">LRRBGS_0742</strain>
    </source>
</reference>
<comment type="caution">
    <text evidence="1">The sequence shown here is derived from an EMBL/GenBank/DDBJ whole genome shotgun (WGS) entry which is preliminary data.</text>
</comment>
<gene>
    <name evidence="1" type="ORF">E8M63_06280</name>
</gene>
<dbReference type="Proteomes" id="UP000307092">
    <property type="component" value="Unassembled WGS sequence"/>
</dbReference>
<dbReference type="EMBL" id="SUQX01000009">
    <property type="protein sequence ID" value="TJX05681.1"/>
    <property type="molecule type" value="Genomic_DNA"/>
</dbReference>
<proteinExistence type="predicted"/>
<evidence type="ECO:0000313" key="2">
    <source>
        <dbReference type="Proteomes" id="UP000307092"/>
    </source>
</evidence>
<accession>A0AAX2TQK8</accession>
<name>A0AAX2TQK8_NEIGO</name>